<proteinExistence type="predicted"/>
<evidence type="ECO:0000313" key="3">
    <source>
        <dbReference type="Proteomes" id="UP001190700"/>
    </source>
</evidence>
<sequence>MFGRTEAEHLHIVRGGQREGTVKALSGGAPTGAGGPSQAASGVQDIMAEWDDSHCRAQRVGSGLGNRAGWASLERSTVAGAQDQMGAIQFIILSPLG</sequence>
<organism evidence="2 3">
    <name type="scientific">Cymbomonas tetramitiformis</name>
    <dbReference type="NCBI Taxonomy" id="36881"/>
    <lineage>
        <taxon>Eukaryota</taxon>
        <taxon>Viridiplantae</taxon>
        <taxon>Chlorophyta</taxon>
        <taxon>Pyramimonadophyceae</taxon>
        <taxon>Pyramimonadales</taxon>
        <taxon>Pyramimonadaceae</taxon>
        <taxon>Cymbomonas</taxon>
    </lineage>
</organism>
<dbReference type="Proteomes" id="UP001190700">
    <property type="component" value="Unassembled WGS sequence"/>
</dbReference>
<dbReference type="EMBL" id="LGRX02007405">
    <property type="protein sequence ID" value="KAK3275069.1"/>
    <property type="molecule type" value="Genomic_DNA"/>
</dbReference>
<accession>A0AAE0GBE4</accession>
<reference evidence="2 3" key="1">
    <citation type="journal article" date="2015" name="Genome Biol. Evol.">
        <title>Comparative Genomics of a Bacterivorous Green Alga Reveals Evolutionary Causalities and Consequences of Phago-Mixotrophic Mode of Nutrition.</title>
        <authorList>
            <person name="Burns J.A."/>
            <person name="Paasch A."/>
            <person name="Narechania A."/>
            <person name="Kim E."/>
        </authorList>
    </citation>
    <scope>NUCLEOTIDE SEQUENCE [LARGE SCALE GENOMIC DNA]</scope>
    <source>
        <strain evidence="2 3">PLY_AMNH</strain>
    </source>
</reference>
<feature type="region of interest" description="Disordered" evidence="1">
    <location>
        <begin position="16"/>
        <end position="40"/>
    </location>
</feature>
<protein>
    <submittedName>
        <fullName evidence="2">Uncharacterized protein</fullName>
    </submittedName>
</protein>
<evidence type="ECO:0000313" key="2">
    <source>
        <dbReference type="EMBL" id="KAK3275069.1"/>
    </source>
</evidence>
<gene>
    <name evidence="2" type="ORF">CYMTET_16782</name>
</gene>
<name>A0AAE0GBE4_9CHLO</name>
<dbReference type="AlphaFoldDB" id="A0AAE0GBE4"/>
<keyword evidence="3" id="KW-1185">Reference proteome</keyword>
<evidence type="ECO:0000256" key="1">
    <source>
        <dbReference type="SAM" id="MobiDB-lite"/>
    </source>
</evidence>
<comment type="caution">
    <text evidence="2">The sequence shown here is derived from an EMBL/GenBank/DDBJ whole genome shotgun (WGS) entry which is preliminary data.</text>
</comment>